<feature type="region of interest" description="Disordered" evidence="1">
    <location>
        <begin position="1"/>
        <end position="34"/>
    </location>
</feature>
<reference evidence="2 3" key="1">
    <citation type="submission" date="2019-03" db="EMBL/GenBank/DDBJ databases">
        <title>First draft genome of Liparis tanakae, snailfish: a comprehensive survey of snailfish specific genes.</title>
        <authorList>
            <person name="Kim W."/>
            <person name="Song I."/>
            <person name="Jeong J.-H."/>
            <person name="Kim D."/>
            <person name="Kim S."/>
            <person name="Ryu S."/>
            <person name="Song J.Y."/>
            <person name="Lee S.K."/>
        </authorList>
    </citation>
    <scope>NUCLEOTIDE SEQUENCE [LARGE SCALE GENOMIC DNA]</scope>
    <source>
        <tissue evidence="2">Muscle</tissue>
    </source>
</reference>
<dbReference type="EMBL" id="SRLO01027824">
    <property type="protein sequence ID" value="TNN21464.1"/>
    <property type="molecule type" value="Genomic_DNA"/>
</dbReference>
<evidence type="ECO:0000313" key="2">
    <source>
        <dbReference type="EMBL" id="TNN21464.1"/>
    </source>
</evidence>
<accession>A0A4Z2DY64</accession>
<organism evidence="2 3">
    <name type="scientific">Liparis tanakae</name>
    <name type="common">Tanaka's snailfish</name>
    <dbReference type="NCBI Taxonomy" id="230148"/>
    <lineage>
        <taxon>Eukaryota</taxon>
        <taxon>Metazoa</taxon>
        <taxon>Chordata</taxon>
        <taxon>Craniata</taxon>
        <taxon>Vertebrata</taxon>
        <taxon>Euteleostomi</taxon>
        <taxon>Actinopterygii</taxon>
        <taxon>Neopterygii</taxon>
        <taxon>Teleostei</taxon>
        <taxon>Neoteleostei</taxon>
        <taxon>Acanthomorphata</taxon>
        <taxon>Eupercaria</taxon>
        <taxon>Perciformes</taxon>
        <taxon>Cottioidei</taxon>
        <taxon>Cottales</taxon>
        <taxon>Liparidae</taxon>
        <taxon>Liparis</taxon>
    </lineage>
</organism>
<gene>
    <name evidence="2" type="ORF">EYF80_068425</name>
</gene>
<dbReference type="Proteomes" id="UP000314294">
    <property type="component" value="Unassembled WGS sequence"/>
</dbReference>
<keyword evidence="3" id="KW-1185">Reference proteome</keyword>
<comment type="caution">
    <text evidence="2">The sequence shown here is derived from an EMBL/GenBank/DDBJ whole genome shotgun (WGS) entry which is preliminary data.</text>
</comment>
<proteinExistence type="predicted"/>
<dbReference type="OrthoDB" id="10510701at2759"/>
<name>A0A4Z2DY64_9TELE</name>
<evidence type="ECO:0000313" key="3">
    <source>
        <dbReference type="Proteomes" id="UP000314294"/>
    </source>
</evidence>
<dbReference type="AlphaFoldDB" id="A0A4Z2DY64"/>
<evidence type="ECO:0000256" key="1">
    <source>
        <dbReference type="SAM" id="MobiDB-lite"/>
    </source>
</evidence>
<protein>
    <submittedName>
        <fullName evidence="2">Uncharacterized protein</fullName>
    </submittedName>
</protein>
<sequence>MGQSQGPQGQGPQGQGSRGQGSNGKVPQGQGHKTVRLCDHRGRLFFSGISSEVKPIQSQRTESEWKPAAGFRSEAADWFSGESTLWTGDSEVGSLNYK</sequence>
<feature type="compositionally biased region" description="Gly residues" evidence="1">
    <location>
        <begin position="8"/>
        <end position="22"/>
    </location>
</feature>